<proteinExistence type="predicted"/>
<dbReference type="EMBL" id="QUSW01000006">
    <property type="protein sequence ID" value="RQP22814.1"/>
    <property type="molecule type" value="Genomic_DNA"/>
</dbReference>
<comment type="caution">
    <text evidence="2">The sequence shown here is derived from an EMBL/GenBank/DDBJ whole genome shotgun (WGS) entry which is preliminary data.</text>
</comment>
<evidence type="ECO:0000313" key="2">
    <source>
        <dbReference type="EMBL" id="RQP22814.1"/>
    </source>
</evidence>
<organism evidence="2 3">
    <name type="scientific">Piscinibacter terrae</name>
    <dbReference type="NCBI Taxonomy" id="2496871"/>
    <lineage>
        <taxon>Bacteria</taxon>
        <taxon>Pseudomonadati</taxon>
        <taxon>Pseudomonadota</taxon>
        <taxon>Betaproteobacteria</taxon>
        <taxon>Burkholderiales</taxon>
        <taxon>Sphaerotilaceae</taxon>
        <taxon>Piscinibacter</taxon>
    </lineage>
</organism>
<evidence type="ECO:0000256" key="1">
    <source>
        <dbReference type="SAM" id="MobiDB-lite"/>
    </source>
</evidence>
<name>A0A3N7HL34_9BURK</name>
<feature type="compositionally biased region" description="Pro residues" evidence="1">
    <location>
        <begin position="1"/>
        <end position="13"/>
    </location>
</feature>
<sequence>MNQTPPAPATVPKPPEKHPAPGPVDPARESVAGEEDPGAAVEDAGDEAFNHLPPGLDHPA</sequence>
<protein>
    <submittedName>
        <fullName evidence="2">Uncharacterized protein</fullName>
    </submittedName>
</protein>
<accession>A0A3N7HL34</accession>
<dbReference type="Proteomes" id="UP000267464">
    <property type="component" value="Unassembled WGS sequence"/>
</dbReference>
<keyword evidence="3" id="KW-1185">Reference proteome</keyword>
<feature type="region of interest" description="Disordered" evidence="1">
    <location>
        <begin position="1"/>
        <end position="60"/>
    </location>
</feature>
<reference evidence="2 3" key="2">
    <citation type="submission" date="2018-12" db="EMBL/GenBank/DDBJ databases">
        <title>Rhizobacter gummiphilus sp. nov., a rubber-degrading bacterium isolated from the soil of a botanical garden in Japan.</title>
        <authorList>
            <person name="Shunsuke S.S."/>
        </authorList>
    </citation>
    <scope>NUCLEOTIDE SEQUENCE [LARGE SCALE GENOMIC DNA]</scope>
    <source>
        <strain evidence="2 3">S-16</strain>
    </source>
</reference>
<dbReference type="AlphaFoldDB" id="A0A3N7HL34"/>
<dbReference type="RefSeq" id="WP_124542388.1">
    <property type="nucleotide sequence ID" value="NZ_QUSW01000006.1"/>
</dbReference>
<evidence type="ECO:0000313" key="3">
    <source>
        <dbReference type="Proteomes" id="UP000267464"/>
    </source>
</evidence>
<reference evidence="2 3" key="1">
    <citation type="submission" date="2018-08" db="EMBL/GenBank/DDBJ databases">
        <authorList>
            <person name="Khan S.A."/>
            <person name="Jeon C.O."/>
            <person name="Chun B.H."/>
            <person name="Jeong S.E."/>
        </authorList>
    </citation>
    <scope>NUCLEOTIDE SEQUENCE [LARGE SCALE GENOMIC DNA]</scope>
    <source>
        <strain evidence="2 3">S-16</strain>
    </source>
</reference>
<gene>
    <name evidence="2" type="ORF">DZC73_21215</name>
</gene>